<keyword evidence="1" id="KW-1133">Transmembrane helix</keyword>
<dbReference type="AlphaFoldDB" id="A0A9N9H880"/>
<keyword evidence="3" id="KW-1185">Reference proteome</keyword>
<evidence type="ECO:0000313" key="2">
    <source>
        <dbReference type="EMBL" id="CAG8666339.1"/>
    </source>
</evidence>
<evidence type="ECO:0000256" key="1">
    <source>
        <dbReference type="SAM" id="Phobius"/>
    </source>
</evidence>
<comment type="caution">
    <text evidence="2">The sequence shown here is derived from an EMBL/GenBank/DDBJ whole genome shotgun (WGS) entry which is preliminary data.</text>
</comment>
<name>A0A9N9H880_9GLOM</name>
<organism evidence="2 3">
    <name type="scientific">Ambispora leptoticha</name>
    <dbReference type="NCBI Taxonomy" id="144679"/>
    <lineage>
        <taxon>Eukaryota</taxon>
        <taxon>Fungi</taxon>
        <taxon>Fungi incertae sedis</taxon>
        <taxon>Mucoromycota</taxon>
        <taxon>Glomeromycotina</taxon>
        <taxon>Glomeromycetes</taxon>
        <taxon>Archaeosporales</taxon>
        <taxon>Ambisporaceae</taxon>
        <taxon>Ambispora</taxon>
    </lineage>
</organism>
<feature type="non-terminal residue" evidence="2">
    <location>
        <position position="154"/>
    </location>
</feature>
<keyword evidence="1" id="KW-0812">Transmembrane</keyword>
<feature type="transmembrane region" description="Helical" evidence="1">
    <location>
        <begin position="77"/>
        <end position="103"/>
    </location>
</feature>
<dbReference type="EMBL" id="CAJVPS010011693">
    <property type="protein sequence ID" value="CAG8666339.1"/>
    <property type="molecule type" value="Genomic_DNA"/>
</dbReference>
<reference evidence="2" key="1">
    <citation type="submission" date="2021-06" db="EMBL/GenBank/DDBJ databases">
        <authorList>
            <person name="Kallberg Y."/>
            <person name="Tangrot J."/>
            <person name="Rosling A."/>
        </authorList>
    </citation>
    <scope>NUCLEOTIDE SEQUENCE</scope>
    <source>
        <strain evidence="2">FL130A</strain>
    </source>
</reference>
<dbReference type="Proteomes" id="UP000789508">
    <property type="component" value="Unassembled WGS sequence"/>
</dbReference>
<gene>
    <name evidence="2" type="ORF">ALEPTO_LOCUS10466</name>
</gene>
<accession>A0A9N9H880</accession>
<evidence type="ECO:0000313" key="3">
    <source>
        <dbReference type="Proteomes" id="UP000789508"/>
    </source>
</evidence>
<sequence length="154" mass="17850">MLMGGESVEVLLEDIVKFDDRYEYIMIYRHEESLTSRHVALGAQYTLKAKNGNTPGWIDDDAQMAEQLLKSDWKSFFYVYFCLTNVNYTYQIVFFAFFANNCIKFTLALTKSRESNYCCLRGWAESMSKLAPLFLINIDTAAISKRQRLGLTED</sequence>
<keyword evidence="1" id="KW-0472">Membrane</keyword>
<proteinExistence type="predicted"/>
<protein>
    <submittedName>
        <fullName evidence="2">8330_t:CDS:1</fullName>
    </submittedName>
</protein>